<proteinExistence type="predicted"/>
<dbReference type="SMART" id="SM00974">
    <property type="entry name" value="T5orf172"/>
    <property type="match status" value="1"/>
</dbReference>
<dbReference type="InterPro" id="IPR018306">
    <property type="entry name" value="Phage_T5_Orf172_DNA-bd"/>
</dbReference>
<reference evidence="3" key="1">
    <citation type="submission" date="2022-11" db="EMBL/GenBank/DDBJ databases">
        <authorList>
            <person name="Petersen C."/>
        </authorList>
    </citation>
    <scope>NUCLEOTIDE SEQUENCE</scope>
    <source>
        <strain evidence="3">IBT 30069</strain>
    </source>
</reference>
<protein>
    <recommendedName>
        <fullName evidence="2">Bacteriophage T5 Orf172 DNA-binding domain-containing protein</fullName>
    </recommendedName>
</protein>
<dbReference type="PANTHER" id="PTHR28094:SF1">
    <property type="entry name" value="MEIOTICALLY UP-REGULATED GENE 113 PROTEIN"/>
    <property type="match status" value="1"/>
</dbReference>
<feature type="region of interest" description="Disordered" evidence="1">
    <location>
        <begin position="579"/>
        <end position="622"/>
    </location>
</feature>
<gene>
    <name evidence="3" type="ORF">N7456_007124</name>
</gene>
<keyword evidence="4" id="KW-1185">Reference proteome</keyword>
<evidence type="ECO:0000313" key="4">
    <source>
        <dbReference type="Proteomes" id="UP001149165"/>
    </source>
</evidence>
<evidence type="ECO:0000256" key="1">
    <source>
        <dbReference type="SAM" id="MobiDB-lite"/>
    </source>
</evidence>
<feature type="domain" description="Bacteriophage T5 Orf172 DNA-binding" evidence="2">
    <location>
        <begin position="443"/>
        <end position="537"/>
    </location>
</feature>
<organism evidence="3 4">
    <name type="scientific">Penicillium angulare</name>
    <dbReference type="NCBI Taxonomy" id="116970"/>
    <lineage>
        <taxon>Eukaryota</taxon>
        <taxon>Fungi</taxon>
        <taxon>Dikarya</taxon>
        <taxon>Ascomycota</taxon>
        <taxon>Pezizomycotina</taxon>
        <taxon>Eurotiomycetes</taxon>
        <taxon>Eurotiomycetidae</taxon>
        <taxon>Eurotiales</taxon>
        <taxon>Aspergillaceae</taxon>
        <taxon>Penicillium</taxon>
    </lineage>
</organism>
<evidence type="ECO:0000259" key="2">
    <source>
        <dbReference type="SMART" id="SM00974"/>
    </source>
</evidence>
<dbReference type="EMBL" id="JAPQKH010000004">
    <property type="protein sequence ID" value="KAJ5101072.1"/>
    <property type="molecule type" value="Genomic_DNA"/>
</dbReference>
<comment type="caution">
    <text evidence="3">The sequence shown here is derived from an EMBL/GenBank/DDBJ whole genome shotgun (WGS) entry which is preliminary data.</text>
</comment>
<feature type="compositionally biased region" description="Low complexity" evidence="1">
    <location>
        <begin position="589"/>
        <end position="599"/>
    </location>
</feature>
<dbReference type="Proteomes" id="UP001149165">
    <property type="component" value="Unassembled WGS sequence"/>
</dbReference>
<accession>A0A9W9KDJ8</accession>
<reference evidence="3" key="2">
    <citation type="journal article" date="2023" name="IMA Fungus">
        <title>Comparative genomic study of the Penicillium genus elucidates a diverse pangenome and 15 lateral gene transfer events.</title>
        <authorList>
            <person name="Petersen C."/>
            <person name="Sorensen T."/>
            <person name="Nielsen M.R."/>
            <person name="Sondergaard T.E."/>
            <person name="Sorensen J.L."/>
            <person name="Fitzpatrick D.A."/>
            <person name="Frisvad J.C."/>
            <person name="Nielsen K.L."/>
        </authorList>
    </citation>
    <scope>NUCLEOTIDE SEQUENCE</scope>
    <source>
        <strain evidence="3">IBT 30069</strain>
    </source>
</reference>
<sequence length="622" mass="70353">MILSDNTYRTVGLACEKSIFEPGTKEALLPSLKKGKGDQLSYILCARSGSLSGKKNSGGTIEYKSTKQLKAGEEIKFRDAERSDVLHQVDTFQIVGSERTAHLKTATPAKIPISRKLKFQMSIADLDSRSSRLSKRMRAINTNTTLLQLKLSEVSDHTDVGFLSSLYGSKGTKRAKRVVFEHLSIKLIENICIDFASTTPETFCPRLRENIVTLSCNRSKMGPSGMGSVKMLKSLLKNVSPLQWDGSTELARQSFRRIIPLEIPARLFDDNSKCPAWKIGDRRCGNRRSVGSILHIIAELESVDMIDILHQIKRLVEMTMCGAHQRVALKELQARKPEFDKFDKLELDQLIQQSSESQLLAFISWICSLSDQAGLWRDQEILSSTSPRLNSRSADINPIQGFKPFGFRPLSGTLADNIKNLLHTNLKPRECDKKGFIYIFWHQGNFGFLKIGLSGHVDRRFKEWAKQCKKKVGEYYPKRENTEISKEIPHIYRVEALVHLELIQHRRIETKCHGCAKSHNEWFEVSLDSAIDVVRKWSTWMQTEPYERRIVAGKEQFVLKSPDCSLVNSLCQPLQQRLRSHTHNDKPSSVRSRASLSGSIGSEAGGELRLPNTRGRRVSNAS</sequence>
<name>A0A9W9KDJ8_9EURO</name>
<evidence type="ECO:0000313" key="3">
    <source>
        <dbReference type="EMBL" id="KAJ5101072.1"/>
    </source>
</evidence>
<dbReference type="AlphaFoldDB" id="A0A9W9KDJ8"/>
<dbReference type="InterPro" id="IPR053006">
    <property type="entry name" value="Meiosis_regulatory"/>
</dbReference>
<dbReference type="PANTHER" id="PTHR28094">
    <property type="entry name" value="MEIOTICALLY UP-REGULATED GENE 113 PROTEIN"/>
    <property type="match status" value="1"/>
</dbReference>
<dbReference type="Pfam" id="PF10544">
    <property type="entry name" value="T5orf172"/>
    <property type="match status" value="1"/>
</dbReference>
<dbReference type="OrthoDB" id="2417614at2759"/>